<evidence type="ECO:0000313" key="2">
    <source>
        <dbReference type="Proteomes" id="UP001050975"/>
    </source>
</evidence>
<sequence length="143" mass="16420">MQEEEGKDVYRTSFTLPGNPGFVSVTLPPTATVLEINKSYRWYFKLYCSEQKSSGSIFVEGWVQRVELTPVLEQQLKAASPQEYIVYANNLIWYDAIANLAKLRLQNPSNSTLDREWNNLLQLRGIALEQLNREPFVGSVNQF</sequence>
<comment type="caution">
    <text evidence="1">The sequence shown here is derived from an EMBL/GenBank/DDBJ whole genome shotgun (WGS) entry which is preliminary data.</text>
</comment>
<protein>
    <recommendedName>
        <fullName evidence="3">DUF928 domain-containing protein</fullName>
    </recommendedName>
</protein>
<evidence type="ECO:0008006" key="3">
    <source>
        <dbReference type="Google" id="ProtNLM"/>
    </source>
</evidence>
<dbReference type="AlphaFoldDB" id="A0AAV3XLM3"/>
<evidence type="ECO:0000313" key="1">
    <source>
        <dbReference type="EMBL" id="GET43832.1"/>
    </source>
</evidence>
<gene>
    <name evidence="1" type="ORF">MiSe_86580</name>
</gene>
<organism evidence="1 2">
    <name type="scientific">Microseira wollei NIES-4236</name>
    <dbReference type="NCBI Taxonomy" id="2530354"/>
    <lineage>
        <taxon>Bacteria</taxon>
        <taxon>Bacillati</taxon>
        <taxon>Cyanobacteriota</taxon>
        <taxon>Cyanophyceae</taxon>
        <taxon>Oscillatoriophycideae</taxon>
        <taxon>Aerosakkonematales</taxon>
        <taxon>Aerosakkonemataceae</taxon>
        <taxon>Microseira</taxon>
    </lineage>
</organism>
<dbReference type="Proteomes" id="UP001050975">
    <property type="component" value="Unassembled WGS sequence"/>
</dbReference>
<reference evidence="1" key="1">
    <citation type="submission" date="2019-10" db="EMBL/GenBank/DDBJ databases">
        <title>Draft genome sequece of Microseira wollei NIES-4236.</title>
        <authorList>
            <person name="Yamaguchi H."/>
            <person name="Suzuki S."/>
            <person name="Kawachi M."/>
        </authorList>
    </citation>
    <scope>NUCLEOTIDE SEQUENCE</scope>
    <source>
        <strain evidence="1">NIES-4236</strain>
    </source>
</reference>
<accession>A0AAV3XLM3</accession>
<dbReference type="InterPro" id="IPR010328">
    <property type="entry name" value="DUF928"/>
</dbReference>
<dbReference type="EMBL" id="BLAY01000259">
    <property type="protein sequence ID" value="GET43832.1"/>
    <property type="molecule type" value="Genomic_DNA"/>
</dbReference>
<keyword evidence="2" id="KW-1185">Reference proteome</keyword>
<name>A0AAV3XLM3_9CYAN</name>
<proteinExistence type="predicted"/>
<dbReference type="Pfam" id="PF06051">
    <property type="entry name" value="DUF928"/>
    <property type="match status" value="1"/>
</dbReference>